<name>A0A8H7TBF9_9HELO</name>
<feature type="compositionally biased region" description="Low complexity" evidence="1">
    <location>
        <begin position="141"/>
        <end position="156"/>
    </location>
</feature>
<dbReference type="Proteomes" id="UP000664132">
    <property type="component" value="Unassembled WGS sequence"/>
</dbReference>
<reference evidence="3" key="1">
    <citation type="submission" date="2021-02" db="EMBL/GenBank/DDBJ databases">
        <title>Genome sequence Cadophora malorum strain M34.</title>
        <authorList>
            <person name="Stefanovic E."/>
            <person name="Vu D."/>
            <person name="Scully C."/>
            <person name="Dijksterhuis J."/>
            <person name="Roader J."/>
            <person name="Houbraken J."/>
        </authorList>
    </citation>
    <scope>NUCLEOTIDE SEQUENCE</scope>
    <source>
        <strain evidence="3">M34</strain>
    </source>
</reference>
<feature type="compositionally biased region" description="Low complexity" evidence="1">
    <location>
        <begin position="307"/>
        <end position="322"/>
    </location>
</feature>
<sequence length="681" mass="71824">MAPSLKSASVIFLLTIPSLVIAASPTCTLNDSAPAGSTCGTYGDVTNFDYFIEDLYDPQYTSILSCASECGNRTNCKSFNLRTEKEAFCELHSGTQQKAGFVSEDEANRTTSSYQGFDLDCFDCVDDASNQRLAVNESPLSSTSTSSESQSQTSNQVTASIGLSTQGTASSTPSSSASRSVSSSSTSGFGSSSSTSDPQPSTLMFIAQAITSSASVTNSSTTSVLRTTLVSVFSSSTSGSVPPPSSATYTPGNSSFTGNSTVGTAQSTPASASSDSASRSHAPVHRIANSNFTVSSNAAPYVNSTTAYNSSSASTTNASSTYPRMSSSDPKPTTIRGLGVSRTRNESVTEYMITTVYATSVQTFTECPLTAKACRVGLITASRVPVTTTFAPITKVVVPRPTITPIPPGYAMVPIYMLHVDTLNEQCPPLIRNCTARQTMTRTVEAGSAVCPRPTTDVQFEFYRQENREKVCYQAQTPDPAPILHAIAVPLDETEPELRAVALSVEAQSAPSVKNSTSVVNITSSNRSSIKAMNYHIDRLASTPCDLGLGAFDYDEEAYRAHCPDSTSPSPSSTPSSTKPSAIPITTSSSSPFPTISTVILTITTITSPTALLAIPTTTHNPAFDYQEEALWTWPGETGSPWSLPPPAPEIPTWLKLATTGPEWWTEEAFQSTPTPAVTGL</sequence>
<feature type="compositionally biased region" description="Low complexity" evidence="1">
    <location>
        <begin position="566"/>
        <end position="588"/>
    </location>
</feature>
<feature type="compositionally biased region" description="Low complexity" evidence="1">
    <location>
        <begin position="164"/>
        <end position="200"/>
    </location>
</feature>
<accession>A0A8H7TBF9</accession>
<comment type="caution">
    <text evidence="3">The sequence shown here is derived from an EMBL/GenBank/DDBJ whole genome shotgun (WGS) entry which is preliminary data.</text>
</comment>
<dbReference type="OrthoDB" id="3562765at2759"/>
<feature type="region of interest" description="Disordered" evidence="1">
    <location>
        <begin position="135"/>
        <end position="200"/>
    </location>
</feature>
<feature type="region of interest" description="Disordered" evidence="1">
    <location>
        <begin position="234"/>
        <end position="282"/>
    </location>
</feature>
<dbReference type="EMBL" id="JAFJYH010000187">
    <property type="protein sequence ID" value="KAG4416416.1"/>
    <property type="molecule type" value="Genomic_DNA"/>
</dbReference>
<feature type="region of interest" description="Disordered" evidence="1">
    <location>
        <begin position="561"/>
        <end position="588"/>
    </location>
</feature>
<protein>
    <recommendedName>
        <fullName evidence="5">Apple domain-containing protein</fullName>
    </recommendedName>
</protein>
<evidence type="ECO:0000313" key="3">
    <source>
        <dbReference type="EMBL" id="KAG4416416.1"/>
    </source>
</evidence>
<evidence type="ECO:0000313" key="4">
    <source>
        <dbReference type="Proteomes" id="UP000664132"/>
    </source>
</evidence>
<feature type="compositionally biased region" description="Low complexity" evidence="1">
    <location>
        <begin position="265"/>
        <end position="281"/>
    </location>
</feature>
<organism evidence="3 4">
    <name type="scientific">Cadophora malorum</name>
    <dbReference type="NCBI Taxonomy" id="108018"/>
    <lineage>
        <taxon>Eukaryota</taxon>
        <taxon>Fungi</taxon>
        <taxon>Dikarya</taxon>
        <taxon>Ascomycota</taxon>
        <taxon>Pezizomycotina</taxon>
        <taxon>Leotiomycetes</taxon>
        <taxon>Helotiales</taxon>
        <taxon>Ploettnerulaceae</taxon>
        <taxon>Cadophora</taxon>
    </lineage>
</organism>
<evidence type="ECO:0000256" key="1">
    <source>
        <dbReference type="SAM" id="MobiDB-lite"/>
    </source>
</evidence>
<dbReference type="AlphaFoldDB" id="A0A8H7TBF9"/>
<feature type="chain" id="PRO_5034364053" description="Apple domain-containing protein" evidence="2">
    <location>
        <begin position="23"/>
        <end position="681"/>
    </location>
</feature>
<feature type="region of interest" description="Disordered" evidence="1">
    <location>
        <begin position="307"/>
        <end position="341"/>
    </location>
</feature>
<evidence type="ECO:0000256" key="2">
    <source>
        <dbReference type="SAM" id="SignalP"/>
    </source>
</evidence>
<keyword evidence="4" id="KW-1185">Reference proteome</keyword>
<gene>
    <name evidence="3" type="ORF">IFR04_010462</name>
</gene>
<feature type="signal peptide" evidence="2">
    <location>
        <begin position="1"/>
        <end position="22"/>
    </location>
</feature>
<feature type="compositionally biased region" description="Polar residues" evidence="1">
    <location>
        <begin position="249"/>
        <end position="264"/>
    </location>
</feature>
<keyword evidence="2" id="KW-0732">Signal</keyword>
<proteinExistence type="predicted"/>
<evidence type="ECO:0008006" key="5">
    <source>
        <dbReference type="Google" id="ProtNLM"/>
    </source>
</evidence>